<dbReference type="PATRIC" id="fig|1630135.4.peg.258"/>
<keyword evidence="5" id="KW-0547">Nucleotide-binding</keyword>
<dbReference type="SUPFAM" id="SSF90123">
    <property type="entry name" value="ABC transporter transmembrane region"/>
    <property type="match status" value="1"/>
</dbReference>
<dbReference type="EMBL" id="CP012117">
    <property type="protein sequence ID" value="ANP26815.1"/>
    <property type="molecule type" value="Genomic_DNA"/>
</dbReference>
<keyword evidence="7 9" id="KW-1133">Transmembrane helix</keyword>
<dbReference type="InterPro" id="IPR027417">
    <property type="entry name" value="P-loop_NTPase"/>
</dbReference>
<dbReference type="SUPFAM" id="SSF52540">
    <property type="entry name" value="P-loop containing nucleoside triphosphate hydrolases"/>
    <property type="match status" value="1"/>
</dbReference>
<feature type="transmembrane region" description="Helical" evidence="9">
    <location>
        <begin position="97"/>
        <end position="121"/>
    </location>
</feature>
<reference evidence="12 13" key="1">
    <citation type="submission" date="2015-06" db="EMBL/GenBank/DDBJ databases">
        <title>Investigation of pathophysiology for high-risk pregnancy and development of treatment modality based on it.</title>
        <authorList>
            <person name="Kim B.-C."/>
            <person name="Lim S."/>
        </authorList>
    </citation>
    <scope>NUCLEOTIDE SEQUENCE [LARGE SCALE GENOMIC DNA]</scope>
    <source>
        <strain evidence="12 13">AD1-86</strain>
    </source>
</reference>
<keyword evidence="8 9" id="KW-0472">Membrane</keyword>
<evidence type="ECO:0000313" key="13">
    <source>
        <dbReference type="Proteomes" id="UP000092596"/>
    </source>
</evidence>
<keyword evidence="6" id="KW-0067">ATP-binding</keyword>
<dbReference type="STRING" id="1630135.DAD186_02560"/>
<protein>
    <recommendedName>
        <fullName evidence="14">ABC transporter ATP-binding protein</fullName>
    </recommendedName>
</protein>
<evidence type="ECO:0000256" key="5">
    <source>
        <dbReference type="ARBA" id="ARBA00022741"/>
    </source>
</evidence>
<dbReference type="Gene3D" id="1.20.1560.10">
    <property type="entry name" value="ABC transporter type 1, transmembrane domain"/>
    <property type="match status" value="1"/>
</dbReference>
<evidence type="ECO:0000256" key="4">
    <source>
        <dbReference type="ARBA" id="ARBA00022692"/>
    </source>
</evidence>
<organism evidence="12 13">
    <name type="scientific">Dermabacter vaginalis</name>
    <dbReference type="NCBI Taxonomy" id="1630135"/>
    <lineage>
        <taxon>Bacteria</taxon>
        <taxon>Bacillati</taxon>
        <taxon>Actinomycetota</taxon>
        <taxon>Actinomycetes</taxon>
        <taxon>Micrococcales</taxon>
        <taxon>Dermabacteraceae</taxon>
        <taxon>Dermabacter</taxon>
    </lineage>
</organism>
<dbReference type="PROSITE" id="PS00211">
    <property type="entry name" value="ABC_TRANSPORTER_1"/>
    <property type="match status" value="1"/>
</dbReference>
<dbReference type="FunFam" id="3.40.50.300:FF:000854">
    <property type="entry name" value="Multidrug ABC transporter ATP-binding protein"/>
    <property type="match status" value="1"/>
</dbReference>
<keyword evidence="3" id="KW-1003">Cell membrane</keyword>
<evidence type="ECO:0000256" key="1">
    <source>
        <dbReference type="ARBA" id="ARBA00004651"/>
    </source>
</evidence>
<evidence type="ECO:0000259" key="10">
    <source>
        <dbReference type="PROSITE" id="PS50893"/>
    </source>
</evidence>
<dbReference type="InterPro" id="IPR039421">
    <property type="entry name" value="Type_1_exporter"/>
</dbReference>
<feature type="domain" description="ABC transmembrane type-1" evidence="11">
    <location>
        <begin position="61"/>
        <end position="343"/>
    </location>
</feature>
<name>A0A1B0ZFS8_9MICO</name>
<evidence type="ECO:0000259" key="11">
    <source>
        <dbReference type="PROSITE" id="PS50929"/>
    </source>
</evidence>
<dbReference type="Pfam" id="PF00005">
    <property type="entry name" value="ABC_tran"/>
    <property type="match status" value="1"/>
</dbReference>
<keyword evidence="4 9" id="KW-0812">Transmembrane</keyword>
<evidence type="ECO:0000256" key="7">
    <source>
        <dbReference type="ARBA" id="ARBA00022989"/>
    </source>
</evidence>
<proteinExistence type="predicted"/>
<dbReference type="PROSITE" id="PS50929">
    <property type="entry name" value="ABC_TM1F"/>
    <property type="match status" value="1"/>
</dbReference>
<feature type="domain" description="ABC transporter" evidence="10">
    <location>
        <begin position="383"/>
        <end position="618"/>
    </location>
</feature>
<dbReference type="InterPro" id="IPR036640">
    <property type="entry name" value="ABC1_TM_sf"/>
</dbReference>
<evidence type="ECO:0000256" key="6">
    <source>
        <dbReference type="ARBA" id="ARBA00022840"/>
    </source>
</evidence>
<dbReference type="PROSITE" id="PS50893">
    <property type="entry name" value="ABC_TRANSPORTER_2"/>
    <property type="match status" value="1"/>
</dbReference>
<dbReference type="GO" id="GO:0005886">
    <property type="term" value="C:plasma membrane"/>
    <property type="evidence" value="ECO:0007669"/>
    <property type="project" value="UniProtKB-SubCell"/>
</dbReference>
<dbReference type="CDD" id="cd18548">
    <property type="entry name" value="ABC_6TM_Tm287_like"/>
    <property type="match status" value="1"/>
</dbReference>
<dbReference type="Gene3D" id="3.40.50.300">
    <property type="entry name" value="P-loop containing nucleotide triphosphate hydrolases"/>
    <property type="match status" value="1"/>
</dbReference>
<dbReference type="InterPro" id="IPR011527">
    <property type="entry name" value="ABC1_TM_dom"/>
</dbReference>
<sequence length="631" mass="68676">MSIVPGSFLRGGEQRYSDVVVTSGVAGVGLPSPTRARKALSPVTLLRLLWNYVKPSWFSLVLVVVFQVAAQLAALYLPTLNADMIDDGIAKGDIDAIWRLAGWMLFVSLANIAALVAANYFSGRVAMRLSRDLRSDVFSQVQSYSAKEISHFTPASLITRNTNDVQQLQNLSFFGLMFLVSAPITGIGGVVLALKQEAQLAWLIAVMVPLMLVAIALVIWKASPLFREMQERIDDLNLVLREQITGIRVVRAFVREPFERDRFDTSNRRLTSINRSIGHLIAFLNPIVMFLLSFSSVLVLLVAAGPIDRGEMQVGSITAFIAYLIQILIAVMMATFMTMMVPRAMVSAERITEVLDTHSSVVLPSPEVAVQPGDPRVSERAELEFDDVTFAYPGAERPVLEGISFKAHAGHTVAIIGGTGSGKTTLLGLISRQFDVTEGAVKVNGVDVREAAPEMLHGTLGYVPQRPYLFSGTVASNVKFGRPEASETEVWHALTIAQARDFVAEMPDGLESPIAQGGTNVSGGQRQRLSIARALLAKPDIYLFDDSFSALDLQTDARLRAALAPETRDALVVIVAQRISTITSADLILVLDHGRVVGRGTHEELLQSNETYQEIVASQGTAEEYEEGAAR</sequence>
<evidence type="ECO:0000256" key="8">
    <source>
        <dbReference type="ARBA" id="ARBA00023136"/>
    </source>
</evidence>
<dbReference type="GO" id="GO:0015421">
    <property type="term" value="F:ABC-type oligopeptide transporter activity"/>
    <property type="evidence" value="ECO:0007669"/>
    <property type="project" value="TreeGrafter"/>
</dbReference>
<evidence type="ECO:0000256" key="3">
    <source>
        <dbReference type="ARBA" id="ARBA00022475"/>
    </source>
</evidence>
<dbReference type="GO" id="GO:0005524">
    <property type="term" value="F:ATP binding"/>
    <property type="evidence" value="ECO:0007669"/>
    <property type="project" value="UniProtKB-KW"/>
</dbReference>
<dbReference type="GO" id="GO:0016887">
    <property type="term" value="F:ATP hydrolysis activity"/>
    <property type="evidence" value="ECO:0007669"/>
    <property type="project" value="InterPro"/>
</dbReference>
<dbReference type="SMART" id="SM00382">
    <property type="entry name" value="AAA"/>
    <property type="match status" value="1"/>
</dbReference>
<feature type="transmembrane region" description="Helical" evidence="9">
    <location>
        <begin position="57"/>
        <end position="77"/>
    </location>
</feature>
<dbReference type="InterPro" id="IPR017871">
    <property type="entry name" value="ABC_transporter-like_CS"/>
</dbReference>
<feature type="transmembrane region" description="Helical" evidence="9">
    <location>
        <begin position="277"/>
        <end position="305"/>
    </location>
</feature>
<dbReference type="KEGG" id="dva:DAD186_02560"/>
<feature type="transmembrane region" description="Helical" evidence="9">
    <location>
        <begin position="200"/>
        <end position="220"/>
    </location>
</feature>
<dbReference type="PANTHER" id="PTHR43394">
    <property type="entry name" value="ATP-DEPENDENT PERMEASE MDL1, MITOCHONDRIAL"/>
    <property type="match status" value="1"/>
</dbReference>
<evidence type="ECO:0008006" key="14">
    <source>
        <dbReference type="Google" id="ProtNLM"/>
    </source>
</evidence>
<evidence type="ECO:0000313" key="12">
    <source>
        <dbReference type="EMBL" id="ANP26815.1"/>
    </source>
</evidence>
<keyword evidence="2" id="KW-0813">Transport</keyword>
<comment type="subcellular location">
    <subcellularLocation>
        <location evidence="1">Cell membrane</location>
        <topology evidence="1">Multi-pass membrane protein</topology>
    </subcellularLocation>
</comment>
<evidence type="ECO:0000256" key="2">
    <source>
        <dbReference type="ARBA" id="ARBA00022448"/>
    </source>
</evidence>
<gene>
    <name evidence="12" type="ORF">DAD186_02560</name>
</gene>
<dbReference type="Proteomes" id="UP000092596">
    <property type="component" value="Chromosome"/>
</dbReference>
<dbReference type="Pfam" id="PF00664">
    <property type="entry name" value="ABC_membrane"/>
    <property type="match status" value="1"/>
</dbReference>
<dbReference type="AlphaFoldDB" id="A0A1B0ZFS8"/>
<feature type="transmembrane region" description="Helical" evidence="9">
    <location>
        <begin position="317"/>
        <end position="341"/>
    </location>
</feature>
<evidence type="ECO:0000256" key="9">
    <source>
        <dbReference type="SAM" id="Phobius"/>
    </source>
</evidence>
<dbReference type="InterPro" id="IPR003439">
    <property type="entry name" value="ABC_transporter-like_ATP-bd"/>
</dbReference>
<dbReference type="InterPro" id="IPR003593">
    <property type="entry name" value="AAA+_ATPase"/>
</dbReference>
<dbReference type="PANTHER" id="PTHR43394:SF1">
    <property type="entry name" value="ATP-BINDING CASSETTE SUB-FAMILY B MEMBER 10, MITOCHONDRIAL"/>
    <property type="match status" value="1"/>
</dbReference>
<accession>A0A1B0ZFS8</accession>
<feature type="transmembrane region" description="Helical" evidence="9">
    <location>
        <begin position="173"/>
        <end position="194"/>
    </location>
</feature>